<proteinExistence type="predicted"/>
<keyword evidence="3" id="KW-1185">Reference proteome</keyword>
<name>A0A2U1MRK8_ARTAN</name>
<dbReference type="Pfam" id="PF13966">
    <property type="entry name" value="zf-RVT"/>
    <property type="match status" value="1"/>
</dbReference>
<evidence type="ECO:0000313" key="2">
    <source>
        <dbReference type="EMBL" id="PWA63870.1"/>
    </source>
</evidence>
<evidence type="ECO:0000313" key="3">
    <source>
        <dbReference type="Proteomes" id="UP000245207"/>
    </source>
</evidence>
<keyword evidence="2" id="KW-0695">RNA-directed DNA polymerase</keyword>
<evidence type="ECO:0000259" key="1">
    <source>
        <dbReference type="Pfam" id="PF13966"/>
    </source>
</evidence>
<keyword evidence="2" id="KW-0808">Transferase</keyword>
<dbReference type="AlphaFoldDB" id="A0A2U1MRK8"/>
<comment type="caution">
    <text evidence="2">The sequence shown here is derived from an EMBL/GenBank/DDBJ whole genome shotgun (WGS) entry which is preliminary data.</text>
</comment>
<organism evidence="2 3">
    <name type="scientific">Artemisia annua</name>
    <name type="common">Sweet wormwood</name>
    <dbReference type="NCBI Taxonomy" id="35608"/>
    <lineage>
        <taxon>Eukaryota</taxon>
        <taxon>Viridiplantae</taxon>
        <taxon>Streptophyta</taxon>
        <taxon>Embryophyta</taxon>
        <taxon>Tracheophyta</taxon>
        <taxon>Spermatophyta</taxon>
        <taxon>Magnoliopsida</taxon>
        <taxon>eudicotyledons</taxon>
        <taxon>Gunneridae</taxon>
        <taxon>Pentapetalae</taxon>
        <taxon>asterids</taxon>
        <taxon>campanulids</taxon>
        <taxon>Asterales</taxon>
        <taxon>Asteraceae</taxon>
        <taxon>Asteroideae</taxon>
        <taxon>Anthemideae</taxon>
        <taxon>Artemisiinae</taxon>
        <taxon>Artemisia</taxon>
    </lineage>
</organism>
<reference evidence="2 3" key="1">
    <citation type="journal article" date="2018" name="Mol. Plant">
        <title>The genome of Artemisia annua provides insight into the evolution of Asteraceae family and artemisinin biosynthesis.</title>
        <authorList>
            <person name="Shen Q."/>
            <person name="Zhang L."/>
            <person name="Liao Z."/>
            <person name="Wang S."/>
            <person name="Yan T."/>
            <person name="Shi P."/>
            <person name="Liu M."/>
            <person name="Fu X."/>
            <person name="Pan Q."/>
            <person name="Wang Y."/>
            <person name="Lv Z."/>
            <person name="Lu X."/>
            <person name="Zhang F."/>
            <person name="Jiang W."/>
            <person name="Ma Y."/>
            <person name="Chen M."/>
            <person name="Hao X."/>
            <person name="Li L."/>
            <person name="Tang Y."/>
            <person name="Lv G."/>
            <person name="Zhou Y."/>
            <person name="Sun X."/>
            <person name="Brodelius P.E."/>
            <person name="Rose J.K.C."/>
            <person name="Tang K."/>
        </authorList>
    </citation>
    <scope>NUCLEOTIDE SEQUENCE [LARGE SCALE GENOMIC DNA]</scope>
    <source>
        <strain evidence="3">cv. Huhao1</strain>
        <tissue evidence="2">Leaf</tissue>
    </source>
</reference>
<feature type="domain" description="Reverse transcriptase zinc-binding" evidence="1">
    <location>
        <begin position="163"/>
        <end position="218"/>
    </location>
</feature>
<dbReference type="PANTHER" id="PTHR36617">
    <property type="entry name" value="PROTEIN, PUTATIVE-RELATED"/>
    <property type="match status" value="1"/>
</dbReference>
<keyword evidence="2" id="KW-0548">Nucleotidyltransferase</keyword>
<dbReference type="EMBL" id="PKPP01004542">
    <property type="protein sequence ID" value="PWA63870.1"/>
    <property type="molecule type" value="Genomic_DNA"/>
</dbReference>
<sequence>MDCLEKGSLTSNGGLGIGSLFASNIALVFKWWWRFYSTQDALWKDVICSIHGNNAGLNVDVDTIFIPEVGDGSLFSFREDHWLGNNNFKTSFPRLFALEVDKLCKIKDRCTVSSGLLNYNWAWRCLVRDGHEGNQLTDLLNLLQQVRFKDSTDKWICYLDHSKVFTVAAMTSLVEKSILWNLDLRGIDLDSTRCPVCDDAIETTHHLFIECEISRVLWNSLKIWWGMMAVPINMESLISWAYHSSLSITLKNCFDVVVQTTFSIIWRYRNSICINPNLQEKIP</sequence>
<dbReference type="InterPro" id="IPR026960">
    <property type="entry name" value="RVT-Znf"/>
</dbReference>
<dbReference type="GO" id="GO:0003964">
    <property type="term" value="F:RNA-directed DNA polymerase activity"/>
    <property type="evidence" value="ECO:0007669"/>
    <property type="project" value="UniProtKB-KW"/>
</dbReference>
<accession>A0A2U1MRK8</accession>
<gene>
    <name evidence="2" type="ORF">CTI12_AA352640</name>
</gene>
<dbReference type="Proteomes" id="UP000245207">
    <property type="component" value="Unassembled WGS sequence"/>
</dbReference>
<dbReference type="PANTHER" id="PTHR36617:SF16">
    <property type="entry name" value="OS04G0516500 PROTEIN"/>
    <property type="match status" value="1"/>
</dbReference>
<protein>
    <submittedName>
        <fullName evidence="2">Reverse transcriptase domain, Reverse transcriptase zinc-binding domain protein</fullName>
    </submittedName>
</protein>